<evidence type="ECO:0000256" key="1">
    <source>
        <dbReference type="SAM" id="MobiDB-lite"/>
    </source>
</evidence>
<dbReference type="AlphaFoldDB" id="A0AAX6MM13"/>
<accession>A0AAX6MM13</accession>
<dbReference type="Proteomes" id="UP001369815">
    <property type="component" value="Unassembled WGS sequence"/>
</dbReference>
<organism evidence="2 3">
    <name type="scientific">Daldinia eschscholtzii</name>
    <dbReference type="NCBI Taxonomy" id="292717"/>
    <lineage>
        <taxon>Eukaryota</taxon>
        <taxon>Fungi</taxon>
        <taxon>Dikarya</taxon>
        <taxon>Ascomycota</taxon>
        <taxon>Pezizomycotina</taxon>
        <taxon>Sordariomycetes</taxon>
        <taxon>Xylariomycetidae</taxon>
        <taxon>Xylariales</taxon>
        <taxon>Hypoxylaceae</taxon>
        <taxon>Daldinia</taxon>
    </lineage>
</organism>
<feature type="compositionally biased region" description="Polar residues" evidence="1">
    <location>
        <begin position="36"/>
        <end position="45"/>
    </location>
</feature>
<feature type="region of interest" description="Disordered" evidence="1">
    <location>
        <begin position="1"/>
        <end position="91"/>
    </location>
</feature>
<gene>
    <name evidence="2" type="ORF">Daesc_005983</name>
</gene>
<feature type="compositionally biased region" description="Polar residues" evidence="1">
    <location>
        <begin position="1"/>
        <end position="22"/>
    </location>
</feature>
<proteinExistence type="predicted"/>
<feature type="compositionally biased region" description="Low complexity" evidence="1">
    <location>
        <begin position="77"/>
        <end position="91"/>
    </location>
</feature>
<protein>
    <submittedName>
        <fullName evidence="2">Uncharacterized protein</fullName>
    </submittedName>
</protein>
<sequence>MSSSVQVNLDSCSSGPHQSATGSPEEAGQMRDQRLAMSQQPNTENFTDRCLSGSISSHDHTETMRRRLADLTPRLPSNTTNGSSTSNGSSN</sequence>
<dbReference type="EMBL" id="JBANMG010000005">
    <property type="protein sequence ID" value="KAK6953678.1"/>
    <property type="molecule type" value="Genomic_DNA"/>
</dbReference>
<evidence type="ECO:0000313" key="2">
    <source>
        <dbReference type="EMBL" id="KAK6953678.1"/>
    </source>
</evidence>
<feature type="compositionally biased region" description="Basic and acidic residues" evidence="1">
    <location>
        <begin position="57"/>
        <end position="69"/>
    </location>
</feature>
<name>A0AAX6MM13_9PEZI</name>
<keyword evidence="3" id="KW-1185">Reference proteome</keyword>
<comment type="caution">
    <text evidence="2">The sequence shown here is derived from an EMBL/GenBank/DDBJ whole genome shotgun (WGS) entry which is preliminary data.</text>
</comment>
<reference evidence="2 3" key="1">
    <citation type="journal article" date="2024" name="Front Chem Biol">
        <title>Unveiling the potential of Daldinia eschscholtzii MFLUCC 19-0629 through bioactivity and bioinformatics studies for enhanced sustainable agriculture production.</title>
        <authorList>
            <person name="Brooks S."/>
            <person name="Weaver J.A."/>
            <person name="Klomchit A."/>
            <person name="Alharthi S.A."/>
            <person name="Onlamun T."/>
            <person name="Nurani R."/>
            <person name="Vong T.K."/>
            <person name="Alberti F."/>
            <person name="Greco C."/>
        </authorList>
    </citation>
    <scope>NUCLEOTIDE SEQUENCE [LARGE SCALE GENOMIC DNA]</scope>
    <source>
        <strain evidence="2">MFLUCC 19-0629</strain>
    </source>
</reference>
<evidence type="ECO:0000313" key="3">
    <source>
        <dbReference type="Proteomes" id="UP001369815"/>
    </source>
</evidence>